<dbReference type="EMBL" id="JRUQ01000048">
    <property type="protein sequence ID" value="KGT91259.1"/>
    <property type="molecule type" value="Genomic_DNA"/>
</dbReference>
<dbReference type="STRING" id="371042.NG99_16975"/>
<dbReference type="Proteomes" id="UP000030351">
    <property type="component" value="Unassembled WGS sequence"/>
</dbReference>
<evidence type="ECO:0000313" key="2">
    <source>
        <dbReference type="Proteomes" id="UP000030351"/>
    </source>
</evidence>
<evidence type="ECO:0000313" key="1">
    <source>
        <dbReference type="EMBL" id="KGT91259.1"/>
    </source>
</evidence>
<organism evidence="1 2">
    <name type="scientific">Erwinia typographi</name>
    <dbReference type="NCBI Taxonomy" id="371042"/>
    <lineage>
        <taxon>Bacteria</taxon>
        <taxon>Pseudomonadati</taxon>
        <taxon>Pseudomonadota</taxon>
        <taxon>Gammaproteobacteria</taxon>
        <taxon>Enterobacterales</taxon>
        <taxon>Erwiniaceae</taxon>
        <taxon>Erwinia</taxon>
    </lineage>
</organism>
<name>A0A0A3Z0G5_9GAMM</name>
<dbReference type="RefSeq" id="WP_034895509.1">
    <property type="nucleotide sequence ID" value="NZ_JRUQ01000048.1"/>
</dbReference>
<proteinExistence type="predicted"/>
<accession>A0A0A3Z0G5</accession>
<dbReference type="OrthoDB" id="9932031at2"/>
<gene>
    <name evidence="1" type="ORF">NG99_16975</name>
</gene>
<sequence length="93" mass="11023">MYVEDRRLKEKDEYFIVKLERVMTAFGCQGLSRWEYDFINGLSRYFRGGKYLTRAQKSAARKVINKYRQEEAEPTRNTLASKFAPVCRENNNA</sequence>
<comment type="caution">
    <text evidence="1">The sequence shown here is derived from an EMBL/GenBank/DDBJ whole genome shotgun (WGS) entry which is preliminary data.</text>
</comment>
<dbReference type="AlphaFoldDB" id="A0A0A3Z0G5"/>
<protein>
    <submittedName>
        <fullName evidence="1">Uncharacterized protein</fullName>
    </submittedName>
</protein>
<reference evidence="1 2" key="1">
    <citation type="submission" date="2014-10" db="EMBL/GenBank/DDBJ databases">
        <title>Genome sequence of Erwinia typographi M043b.</title>
        <authorList>
            <person name="Chan K.-G."/>
            <person name="Tan W.-S."/>
        </authorList>
    </citation>
    <scope>NUCLEOTIDE SEQUENCE [LARGE SCALE GENOMIC DNA]</scope>
    <source>
        <strain evidence="1 2">M043b</strain>
    </source>
</reference>
<keyword evidence="2" id="KW-1185">Reference proteome</keyword>